<name>W2RKH3_CYPE1</name>
<organism evidence="4 5">
    <name type="scientific">Cyphellophora europaea (strain CBS 101466)</name>
    <name type="common">Phialophora europaea</name>
    <dbReference type="NCBI Taxonomy" id="1220924"/>
    <lineage>
        <taxon>Eukaryota</taxon>
        <taxon>Fungi</taxon>
        <taxon>Dikarya</taxon>
        <taxon>Ascomycota</taxon>
        <taxon>Pezizomycotina</taxon>
        <taxon>Eurotiomycetes</taxon>
        <taxon>Chaetothyriomycetidae</taxon>
        <taxon>Chaetothyriales</taxon>
        <taxon>Cyphellophoraceae</taxon>
        <taxon>Cyphellophora</taxon>
    </lineage>
</organism>
<dbReference type="eggNOG" id="KOG4346">
    <property type="taxonomic scope" value="Eukaryota"/>
</dbReference>
<gene>
    <name evidence="4" type="ORF">HMPREF1541_07970</name>
</gene>
<dbReference type="InterPro" id="IPR019337">
    <property type="entry name" value="Telomere_length_regulation_dom"/>
</dbReference>
<sequence>MDQLLNLERSKSAGKVKGNIDKFESLSLREHSNSDRPTSAKSKRSILEITSTASSDDISTSDSFDLQISKQPSKASSQTTVEADPASDKRRKRESAAFLQKSYLNRESDTIDSLPDDAKAILKSQPDYEDLLAVLQYLECGIQGKHDFNVHVTGPNASQIINALVTVTIPDHWPVLRIHKLPKQHELVKQLIVLTFRSVAGIGALLMQIRKLGANPRENTSILEDTIAVLQLVLHKEQFLGMMLRDARRLSPKETQRRLHWQEVVSLVGGSKILSFVAQAMTAGHISTGRLKWLGDGNEYCKWLAKNVAIVAIDLSPQDLEAWVMLAQVVKRALNLGYRADTFVSELYHSLLLGNQALWTPLRTLLNHLTAQEQRLFFDAMLRDLVRKYLRHGPVTSPSQKNGLESESNVGGVAAMVSGMAQNNTVLEDHIVQWLTSTNGKYASLGLDTRRAVIATLALRQDKLQSILDKCLENFGDKLQIQHNPILQQESMAEVLLLTIGYLHRMNPEAIRLVSKSGVFLHTVSSRLSASVPRVRLLGMIIATAVSRLVDGPEKAMSFGVDELEADESQHLLDLVNIKDEVGSIQKLRTQDYTPKPDPIESNILPRVKVRRSTRPQQSKIIAIEEIEDDPGEESEDEDLIPYQKPDEDPSDSDDDPTLINRDKPSAPVYIIDLIKQLQSDEKPDVIELALKTAPSLIRRKANFGTEISDNVQVVASALMNLRSPILDTAELHRLRLESLIACLISQPRLIAPWLASLYFEGDYSLDQRASILSTLGIGAREFAGLDTPTPTSESSVAFPSQQLPPRLASIYAPIESTARQIEHSTMQPLALAAADKLSGPDVLKVRTFSSRLDVEKRRKEQAAARTKRIPKDLHKLLAECFFLPLCSRLSLVLSSNTIGFTRSSSIFDPNIIRLYLQTLIIVLNALGPNAVELGTVTREALVLLEALTGQALALDAVVLPAVLHLLLVVLDLTVEAGRAAEERLITELGATVAEVMRWVGGLEDRGVPVVDVEGVGGGLQWNALAAGLQVKWHEMGGRWQGRMLGLMGVEGMDFD</sequence>
<keyword evidence="5" id="KW-1185">Reference proteome</keyword>
<feature type="compositionally biased region" description="Polar residues" evidence="2">
    <location>
        <begin position="64"/>
        <end position="81"/>
    </location>
</feature>
<dbReference type="STRING" id="1220924.W2RKH3"/>
<feature type="domain" description="Telomere length regulation protein conserved" evidence="3">
    <location>
        <begin position="668"/>
        <end position="780"/>
    </location>
</feature>
<feature type="region of interest" description="Disordered" evidence="2">
    <location>
        <begin position="610"/>
        <end position="663"/>
    </location>
</feature>
<dbReference type="PANTHER" id="PTHR15830">
    <property type="entry name" value="TELOMERE LENGTH REGULATION PROTEIN TEL2 FAMILY MEMBER"/>
    <property type="match status" value="1"/>
</dbReference>
<dbReference type="GO" id="GO:0042162">
    <property type="term" value="F:telomeric DNA binding"/>
    <property type="evidence" value="ECO:0007669"/>
    <property type="project" value="TreeGrafter"/>
</dbReference>
<feature type="compositionally biased region" description="Acidic residues" evidence="2">
    <location>
        <begin position="625"/>
        <end position="640"/>
    </location>
</feature>
<evidence type="ECO:0000313" key="5">
    <source>
        <dbReference type="Proteomes" id="UP000030752"/>
    </source>
</evidence>
<feature type="compositionally biased region" description="Low complexity" evidence="2">
    <location>
        <begin position="49"/>
        <end position="63"/>
    </location>
</feature>
<dbReference type="HOGENOM" id="CLU_005799_1_0_1"/>
<dbReference type="InParanoid" id="W2RKH3"/>
<feature type="compositionally biased region" description="Basic and acidic residues" evidence="2">
    <location>
        <begin position="18"/>
        <end position="34"/>
    </location>
</feature>
<dbReference type="Pfam" id="PF10193">
    <property type="entry name" value="Telomere_reg-2"/>
    <property type="match status" value="1"/>
</dbReference>
<dbReference type="OrthoDB" id="10258062at2759"/>
<protein>
    <recommendedName>
        <fullName evidence="3">Telomere length regulation protein conserved domain-containing protein</fullName>
    </recommendedName>
</protein>
<evidence type="ECO:0000259" key="3">
    <source>
        <dbReference type="Pfam" id="PF10193"/>
    </source>
</evidence>
<accession>W2RKH3</accession>
<proteinExistence type="inferred from homology"/>
<dbReference type="Proteomes" id="UP000030752">
    <property type="component" value="Unassembled WGS sequence"/>
</dbReference>
<dbReference type="GO" id="GO:0051879">
    <property type="term" value="F:Hsp90 protein binding"/>
    <property type="evidence" value="ECO:0007669"/>
    <property type="project" value="TreeGrafter"/>
</dbReference>
<evidence type="ECO:0000313" key="4">
    <source>
        <dbReference type="EMBL" id="ETN36982.1"/>
    </source>
</evidence>
<dbReference type="Gene3D" id="1.25.40.720">
    <property type="entry name" value="Telomere length regulation protein 2, C-terminal domain"/>
    <property type="match status" value="1"/>
</dbReference>
<dbReference type="GO" id="GO:0005829">
    <property type="term" value="C:cytosol"/>
    <property type="evidence" value="ECO:0007669"/>
    <property type="project" value="TreeGrafter"/>
</dbReference>
<dbReference type="AlphaFoldDB" id="W2RKH3"/>
<dbReference type="PANTHER" id="PTHR15830:SF10">
    <property type="entry name" value="TELOMERE LENGTH REGULATION PROTEIN TEL2 HOMOLOG"/>
    <property type="match status" value="1"/>
</dbReference>
<comment type="similarity">
    <text evidence="1">Belongs to the TEL2 family.</text>
</comment>
<dbReference type="GeneID" id="19975309"/>
<dbReference type="GO" id="GO:0051083">
    <property type="term" value="P:'de novo' cotranslational protein folding"/>
    <property type="evidence" value="ECO:0007669"/>
    <property type="project" value="TreeGrafter"/>
</dbReference>
<feature type="region of interest" description="Disordered" evidence="2">
    <location>
        <begin position="16"/>
        <end position="93"/>
    </location>
</feature>
<dbReference type="InterPro" id="IPR051970">
    <property type="entry name" value="TEL2_Regulation"/>
</dbReference>
<evidence type="ECO:0000256" key="1">
    <source>
        <dbReference type="ARBA" id="ARBA00006133"/>
    </source>
</evidence>
<evidence type="ECO:0000256" key="2">
    <source>
        <dbReference type="SAM" id="MobiDB-lite"/>
    </source>
</evidence>
<dbReference type="VEuPathDB" id="FungiDB:HMPREF1541_07970"/>
<reference evidence="4 5" key="1">
    <citation type="submission" date="2013-03" db="EMBL/GenBank/DDBJ databases">
        <title>The Genome Sequence of Phialophora europaea CBS 101466.</title>
        <authorList>
            <consortium name="The Broad Institute Genomics Platform"/>
            <person name="Cuomo C."/>
            <person name="de Hoog S."/>
            <person name="Gorbushina A."/>
            <person name="Walker B."/>
            <person name="Young S.K."/>
            <person name="Zeng Q."/>
            <person name="Gargeya S."/>
            <person name="Fitzgerald M."/>
            <person name="Haas B."/>
            <person name="Abouelleil A."/>
            <person name="Allen A.W."/>
            <person name="Alvarado L."/>
            <person name="Arachchi H.M."/>
            <person name="Berlin A.M."/>
            <person name="Chapman S.B."/>
            <person name="Gainer-Dewar J."/>
            <person name="Goldberg J."/>
            <person name="Griggs A."/>
            <person name="Gujja S."/>
            <person name="Hansen M."/>
            <person name="Howarth C."/>
            <person name="Imamovic A."/>
            <person name="Ireland A."/>
            <person name="Larimer J."/>
            <person name="McCowan C."/>
            <person name="Murphy C."/>
            <person name="Pearson M."/>
            <person name="Poon T.W."/>
            <person name="Priest M."/>
            <person name="Roberts A."/>
            <person name="Saif S."/>
            <person name="Shea T."/>
            <person name="Sisk P."/>
            <person name="Sykes S."/>
            <person name="Wortman J."/>
            <person name="Nusbaum C."/>
            <person name="Birren B."/>
        </authorList>
    </citation>
    <scope>NUCLEOTIDE SEQUENCE [LARGE SCALE GENOMIC DNA]</scope>
    <source>
        <strain evidence="4 5">CBS 101466</strain>
    </source>
</reference>
<dbReference type="RefSeq" id="XP_008720514.1">
    <property type="nucleotide sequence ID" value="XM_008722292.1"/>
</dbReference>
<dbReference type="InterPro" id="IPR038528">
    <property type="entry name" value="TEL2_C_sf"/>
</dbReference>
<dbReference type="EMBL" id="KB822724">
    <property type="protein sequence ID" value="ETN36982.1"/>
    <property type="molecule type" value="Genomic_DNA"/>
</dbReference>